<evidence type="ECO:0000313" key="2">
    <source>
        <dbReference type="Proteomes" id="UP000828941"/>
    </source>
</evidence>
<name>A0ACB9Q5Q5_BAUVA</name>
<keyword evidence="2" id="KW-1185">Reference proteome</keyword>
<dbReference type="Proteomes" id="UP000828941">
    <property type="component" value="Chromosome 2"/>
</dbReference>
<accession>A0ACB9Q5Q5</accession>
<organism evidence="1 2">
    <name type="scientific">Bauhinia variegata</name>
    <name type="common">Purple orchid tree</name>
    <name type="synonym">Phanera variegata</name>
    <dbReference type="NCBI Taxonomy" id="167791"/>
    <lineage>
        <taxon>Eukaryota</taxon>
        <taxon>Viridiplantae</taxon>
        <taxon>Streptophyta</taxon>
        <taxon>Embryophyta</taxon>
        <taxon>Tracheophyta</taxon>
        <taxon>Spermatophyta</taxon>
        <taxon>Magnoliopsida</taxon>
        <taxon>eudicotyledons</taxon>
        <taxon>Gunneridae</taxon>
        <taxon>Pentapetalae</taxon>
        <taxon>rosids</taxon>
        <taxon>fabids</taxon>
        <taxon>Fabales</taxon>
        <taxon>Fabaceae</taxon>
        <taxon>Cercidoideae</taxon>
        <taxon>Cercideae</taxon>
        <taxon>Bauhiniinae</taxon>
        <taxon>Bauhinia</taxon>
    </lineage>
</organism>
<comment type="caution">
    <text evidence="1">The sequence shown here is derived from an EMBL/GenBank/DDBJ whole genome shotgun (WGS) entry which is preliminary data.</text>
</comment>
<dbReference type="EMBL" id="CM039427">
    <property type="protein sequence ID" value="KAI4354200.1"/>
    <property type="molecule type" value="Genomic_DNA"/>
</dbReference>
<protein>
    <submittedName>
        <fullName evidence="1">Uncharacterized protein</fullName>
    </submittedName>
</protein>
<proteinExistence type="predicted"/>
<reference evidence="1 2" key="1">
    <citation type="journal article" date="2022" name="DNA Res.">
        <title>Chromosomal-level genome assembly of the orchid tree Bauhinia variegata (Leguminosae; Cercidoideae) supports the allotetraploid origin hypothesis of Bauhinia.</title>
        <authorList>
            <person name="Zhong Y."/>
            <person name="Chen Y."/>
            <person name="Zheng D."/>
            <person name="Pang J."/>
            <person name="Liu Y."/>
            <person name="Luo S."/>
            <person name="Meng S."/>
            <person name="Qian L."/>
            <person name="Wei D."/>
            <person name="Dai S."/>
            <person name="Zhou R."/>
        </authorList>
    </citation>
    <scope>NUCLEOTIDE SEQUENCE [LARGE SCALE GENOMIC DNA]</scope>
    <source>
        <strain evidence="1">BV-YZ2020</strain>
    </source>
</reference>
<sequence length="90" mass="10295">MSAVDLDRKRNNFADNVQKTLTRFHDQCLAIREFKLHKHHSGSFGSEGSILAHPVPHSSEEKDYKCEEELEVANALNLIMGDMNLMKKLK</sequence>
<evidence type="ECO:0000313" key="1">
    <source>
        <dbReference type="EMBL" id="KAI4354200.1"/>
    </source>
</evidence>
<gene>
    <name evidence="1" type="ORF">L6164_003090</name>
</gene>